<evidence type="ECO:0000313" key="2">
    <source>
        <dbReference type="Proteomes" id="UP000284557"/>
    </source>
</evidence>
<comment type="caution">
    <text evidence="1">The sequence shown here is derived from an EMBL/GenBank/DDBJ whole genome shotgun (WGS) entry which is preliminary data.</text>
</comment>
<dbReference type="AlphaFoldDB" id="A0ABD7HIX9"/>
<protein>
    <submittedName>
        <fullName evidence="1">Uncharacterized protein</fullName>
    </submittedName>
</protein>
<organism evidence="1 2">
    <name type="scientific">Mycobacteroides abscessus</name>
    <dbReference type="NCBI Taxonomy" id="36809"/>
    <lineage>
        <taxon>Bacteria</taxon>
        <taxon>Bacillati</taxon>
        <taxon>Actinomycetota</taxon>
        <taxon>Actinomycetes</taxon>
        <taxon>Mycobacteriales</taxon>
        <taxon>Mycobacteriaceae</taxon>
        <taxon>Mycobacteroides</taxon>
    </lineage>
</organism>
<proteinExistence type="predicted"/>
<dbReference type="EMBL" id="QXBN01000023">
    <property type="protein sequence ID" value="RIT32727.1"/>
    <property type="molecule type" value="Genomic_DNA"/>
</dbReference>
<gene>
    <name evidence="1" type="ORF">D2E76_23230</name>
</gene>
<evidence type="ECO:0000313" key="1">
    <source>
        <dbReference type="EMBL" id="RIT32727.1"/>
    </source>
</evidence>
<dbReference type="RefSeq" id="WP_100520489.1">
    <property type="nucleotide sequence ID" value="NZ_QXBN01000023.1"/>
</dbReference>
<dbReference type="Proteomes" id="UP000284557">
    <property type="component" value="Unassembled WGS sequence"/>
</dbReference>
<accession>A0ABD7HIX9</accession>
<reference evidence="1 2" key="1">
    <citation type="submission" date="2018-08" db="EMBL/GenBank/DDBJ databases">
        <title>Linezolid Resistance in Mycobacterium abscessus: MIC Distribution and Comprehensive Investigation of Resistance Mechanisms.</title>
        <authorList>
            <person name="Ye M."/>
            <person name="Xu L."/>
            <person name="Zou Y."/>
            <person name="Li B."/>
            <person name="Guo Q."/>
            <person name="Zhang Y."/>
            <person name="Zhan M."/>
            <person name="Xu B."/>
            <person name="Yu F."/>
            <person name="Zhang Z."/>
            <person name="Chu H."/>
        </authorList>
    </citation>
    <scope>NUCLEOTIDE SEQUENCE [LARGE SCALE GENOMIC DNA]</scope>
    <source>
        <strain evidence="1 2">G143</strain>
    </source>
</reference>
<sequence>MQRIEIGRYPAPELGWAGYVEGTRDDGSTWIMFLDSQGSPAQFYGRREESGAVVGDPVALARG</sequence>
<name>A0ABD7HIX9_9MYCO</name>